<keyword evidence="2" id="KW-1185">Reference proteome</keyword>
<proteinExistence type="predicted"/>
<name>A0ACB8RB87_9AGAM</name>
<dbReference type="EMBL" id="MU276143">
    <property type="protein sequence ID" value="KAI0041112.1"/>
    <property type="molecule type" value="Genomic_DNA"/>
</dbReference>
<accession>A0ACB8RB87</accession>
<organism evidence="1 2">
    <name type="scientific">Auriscalpium vulgare</name>
    <dbReference type="NCBI Taxonomy" id="40419"/>
    <lineage>
        <taxon>Eukaryota</taxon>
        <taxon>Fungi</taxon>
        <taxon>Dikarya</taxon>
        <taxon>Basidiomycota</taxon>
        <taxon>Agaricomycotina</taxon>
        <taxon>Agaricomycetes</taxon>
        <taxon>Russulales</taxon>
        <taxon>Auriscalpiaceae</taxon>
        <taxon>Auriscalpium</taxon>
    </lineage>
</organism>
<evidence type="ECO:0000313" key="2">
    <source>
        <dbReference type="Proteomes" id="UP000814033"/>
    </source>
</evidence>
<reference evidence="1" key="2">
    <citation type="journal article" date="2022" name="New Phytol.">
        <title>Evolutionary transition to the ectomycorrhizal habit in the genomes of a hyperdiverse lineage of mushroom-forming fungi.</title>
        <authorList>
            <person name="Looney B."/>
            <person name="Miyauchi S."/>
            <person name="Morin E."/>
            <person name="Drula E."/>
            <person name="Courty P.E."/>
            <person name="Kohler A."/>
            <person name="Kuo A."/>
            <person name="LaButti K."/>
            <person name="Pangilinan J."/>
            <person name="Lipzen A."/>
            <person name="Riley R."/>
            <person name="Andreopoulos W."/>
            <person name="He G."/>
            <person name="Johnson J."/>
            <person name="Nolan M."/>
            <person name="Tritt A."/>
            <person name="Barry K.W."/>
            <person name="Grigoriev I.V."/>
            <person name="Nagy L.G."/>
            <person name="Hibbett D."/>
            <person name="Henrissat B."/>
            <person name="Matheny P.B."/>
            <person name="Labbe J."/>
            <person name="Martin F.M."/>
        </authorList>
    </citation>
    <scope>NUCLEOTIDE SEQUENCE</scope>
    <source>
        <strain evidence="1">FP105234-sp</strain>
    </source>
</reference>
<gene>
    <name evidence="1" type="ORF">FA95DRAFT_1565719</name>
</gene>
<protein>
    <submittedName>
        <fullName evidence="1">Uncharacterized protein</fullName>
    </submittedName>
</protein>
<dbReference type="Proteomes" id="UP000814033">
    <property type="component" value="Unassembled WGS sequence"/>
</dbReference>
<evidence type="ECO:0000313" key="1">
    <source>
        <dbReference type="EMBL" id="KAI0041112.1"/>
    </source>
</evidence>
<comment type="caution">
    <text evidence="1">The sequence shown here is derived from an EMBL/GenBank/DDBJ whole genome shotgun (WGS) entry which is preliminary data.</text>
</comment>
<reference evidence="1" key="1">
    <citation type="submission" date="2021-02" db="EMBL/GenBank/DDBJ databases">
        <authorList>
            <consortium name="DOE Joint Genome Institute"/>
            <person name="Ahrendt S."/>
            <person name="Looney B.P."/>
            <person name="Miyauchi S."/>
            <person name="Morin E."/>
            <person name="Drula E."/>
            <person name="Courty P.E."/>
            <person name="Chicoki N."/>
            <person name="Fauchery L."/>
            <person name="Kohler A."/>
            <person name="Kuo A."/>
            <person name="Labutti K."/>
            <person name="Pangilinan J."/>
            <person name="Lipzen A."/>
            <person name="Riley R."/>
            <person name="Andreopoulos W."/>
            <person name="He G."/>
            <person name="Johnson J."/>
            <person name="Barry K.W."/>
            <person name="Grigoriev I.V."/>
            <person name="Nagy L."/>
            <person name="Hibbett D."/>
            <person name="Henrissat B."/>
            <person name="Matheny P.B."/>
            <person name="Labbe J."/>
            <person name="Martin F."/>
        </authorList>
    </citation>
    <scope>NUCLEOTIDE SEQUENCE</scope>
    <source>
        <strain evidence="1">FP105234-sp</strain>
    </source>
</reference>
<sequence length="216" mass="24540">MSTPTTQEIEAVAKRTADILNKRGLTCCLMGSAASALWGATRTPNDIDMVVMCSDMYSQEDVKRMIVADDATYYLVASTNWRNSYKILWTRIPDRRGVTCKVDILVPPTLTIPTIAPLHIVWVRDVPIMPLFTLILMKLKGWEDHRVATFRRPDLRAKQHVDVEDIKELLDIAAKRGEKGEDESWLTYGFLSAGKVRVRMFSRMFMLSEQFAAIGL</sequence>